<dbReference type="PANTHER" id="PTHR28013">
    <property type="entry name" value="PROTEIN DCV1-RELATED"/>
    <property type="match status" value="1"/>
</dbReference>
<evidence type="ECO:0000313" key="4">
    <source>
        <dbReference type="Proteomes" id="UP000269793"/>
    </source>
</evidence>
<evidence type="ECO:0000313" key="3">
    <source>
        <dbReference type="EMBL" id="AYO41103.1"/>
    </source>
</evidence>
<name>A0A3G2RZ95_MALR7</name>
<feature type="compositionally biased region" description="Basic residues" evidence="1">
    <location>
        <begin position="328"/>
        <end position="337"/>
    </location>
</feature>
<feature type="compositionally biased region" description="Polar residues" evidence="1">
    <location>
        <begin position="341"/>
        <end position="350"/>
    </location>
</feature>
<feature type="transmembrane region" description="Helical" evidence="2">
    <location>
        <begin position="140"/>
        <end position="167"/>
    </location>
</feature>
<accession>A0A3G2RZ95</accession>
<keyword evidence="2" id="KW-0812">Transmembrane</keyword>
<gene>
    <name evidence="3" type="ORF">DNF11_0153</name>
</gene>
<evidence type="ECO:0000256" key="2">
    <source>
        <dbReference type="SAM" id="Phobius"/>
    </source>
</evidence>
<feature type="region of interest" description="Disordered" evidence="1">
    <location>
        <begin position="303"/>
        <end position="367"/>
    </location>
</feature>
<feature type="transmembrane region" description="Helical" evidence="2">
    <location>
        <begin position="193"/>
        <end position="215"/>
    </location>
</feature>
<dbReference type="GO" id="GO:0032153">
    <property type="term" value="C:cell division site"/>
    <property type="evidence" value="ECO:0007669"/>
    <property type="project" value="TreeGrafter"/>
</dbReference>
<protein>
    <submittedName>
        <fullName evidence="3">SUR7/PalI family protein</fullName>
    </submittedName>
</protein>
<keyword evidence="2" id="KW-1133">Transmembrane helix</keyword>
<evidence type="ECO:0000256" key="1">
    <source>
        <dbReference type="SAM" id="MobiDB-lite"/>
    </source>
</evidence>
<keyword evidence="2" id="KW-0472">Membrane</keyword>
<organism evidence="3 4">
    <name type="scientific">Malassezia restricta (strain ATCC 96810 / NBRC 103918 / CBS 7877)</name>
    <name type="common">Seborrheic dermatitis infection agent</name>
    <dbReference type="NCBI Taxonomy" id="425264"/>
    <lineage>
        <taxon>Eukaryota</taxon>
        <taxon>Fungi</taxon>
        <taxon>Dikarya</taxon>
        <taxon>Basidiomycota</taxon>
        <taxon>Ustilaginomycotina</taxon>
        <taxon>Malasseziomycetes</taxon>
        <taxon>Malasseziales</taxon>
        <taxon>Malasseziaceae</taxon>
        <taxon>Malassezia</taxon>
    </lineage>
</organism>
<keyword evidence="4" id="KW-1185">Reference proteome</keyword>
<dbReference type="EMBL" id="CP033148">
    <property type="protein sequence ID" value="AYO41103.1"/>
    <property type="molecule type" value="Genomic_DNA"/>
</dbReference>
<dbReference type="GO" id="GO:0035838">
    <property type="term" value="C:growing cell tip"/>
    <property type="evidence" value="ECO:0007669"/>
    <property type="project" value="TreeGrafter"/>
</dbReference>
<reference evidence="3 4" key="1">
    <citation type="submission" date="2018-10" db="EMBL/GenBank/DDBJ databases">
        <title>Complete genome sequence of Malassezia restricta CBS 7877.</title>
        <authorList>
            <person name="Morand S.C."/>
            <person name="Bertignac M."/>
            <person name="Iltis A."/>
            <person name="Kolder I."/>
            <person name="Pirovano W."/>
            <person name="Jourdain R."/>
            <person name="Clavaud C."/>
        </authorList>
    </citation>
    <scope>NUCLEOTIDE SEQUENCE [LARGE SCALE GENOMIC DNA]</scope>
    <source>
        <strain evidence="3 4">CBS 7877</strain>
    </source>
</reference>
<dbReference type="InterPro" id="IPR009571">
    <property type="entry name" value="SUR7/Rim9-like_fungi"/>
</dbReference>
<dbReference type="GO" id="GO:0005886">
    <property type="term" value="C:plasma membrane"/>
    <property type="evidence" value="ECO:0007669"/>
    <property type="project" value="InterPro"/>
</dbReference>
<dbReference type="InterPro" id="IPR051380">
    <property type="entry name" value="pH-response_reg_palI/RIM9"/>
</dbReference>
<dbReference type="PANTHER" id="PTHR28013:SF4">
    <property type="entry name" value="MARVEL DOMAIN-CONTAINING PROTEIN"/>
    <property type="match status" value="1"/>
</dbReference>
<dbReference type="AlphaFoldDB" id="A0A3G2RZ95"/>
<proteinExistence type="predicted"/>
<dbReference type="VEuPathDB" id="FungiDB:DNF11_0153"/>
<sequence>MGTVSGTGRTLALLALGLIGASFVLQLVDSISVPYIKKLGFLEATFNDLPPRWNVKDIQFGIWGWSADVADPDGTISSSANLDNYDGFLSQYRKSFGAGPGYQEPFLENLPYALVLQPISAGFTGVASGAALLAICINSFLWVLAALWALALSIASTVIELILFIVARDRFDDAFRPAFADKHYYNVKLGKGMWIQVAALAAVVVGTWLMIWAYAVNTSYHRKHRDASSSAVSASAPVPSTSVPVTGPNYDYTTPSYPYSAYAQPGYGTGGTTAYDEPYAGTAGVGAYGGSHAGRYDMPGAHERRSAVQPPDMQVRVQDDEPKITTRSSKRHHKRHHDSTQKSCSTNYRYDSNLDGDVYDDEKEAPPRHSYEYDYDYDAFPSRRISYLYGDPSKYQYDIPVLHIRWDAPAHENDYGEEIARHRLDPLVLAKALHIT</sequence>
<dbReference type="Pfam" id="PF06687">
    <property type="entry name" value="SUR7"/>
    <property type="match status" value="1"/>
</dbReference>
<feature type="transmembrane region" description="Helical" evidence="2">
    <location>
        <begin position="110"/>
        <end position="133"/>
    </location>
</feature>
<dbReference type="Proteomes" id="UP000269793">
    <property type="component" value="Chromosome I"/>
</dbReference>
<dbReference type="OrthoDB" id="2354757at2759"/>